<dbReference type="AlphaFoldDB" id="A0ABD5YPK6"/>
<evidence type="ECO:0000256" key="3">
    <source>
        <dbReference type="ARBA" id="ARBA00022475"/>
    </source>
</evidence>
<dbReference type="RefSeq" id="WP_390205329.1">
    <property type="nucleotide sequence ID" value="NZ_JBHTAX010000001.1"/>
</dbReference>
<feature type="transmembrane region" description="Helical" evidence="7">
    <location>
        <begin position="271"/>
        <end position="292"/>
    </location>
</feature>
<evidence type="ECO:0000313" key="10">
    <source>
        <dbReference type="EMBL" id="MFC7189934.1"/>
    </source>
</evidence>
<keyword evidence="2 7" id="KW-0813">Transport</keyword>
<evidence type="ECO:0000259" key="9">
    <source>
        <dbReference type="PROSITE" id="PS50928"/>
    </source>
</evidence>
<dbReference type="Proteomes" id="UP001596417">
    <property type="component" value="Unassembled WGS sequence"/>
</dbReference>
<keyword evidence="4 7" id="KW-0812">Transmembrane</keyword>
<feature type="transmembrane region" description="Helical" evidence="7">
    <location>
        <begin position="172"/>
        <end position="195"/>
    </location>
</feature>
<dbReference type="Gene3D" id="1.10.3720.10">
    <property type="entry name" value="MetI-like"/>
    <property type="match status" value="1"/>
</dbReference>
<dbReference type="GO" id="GO:0005886">
    <property type="term" value="C:plasma membrane"/>
    <property type="evidence" value="ECO:0007669"/>
    <property type="project" value="UniProtKB-SubCell"/>
</dbReference>
<keyword evidence="6 7" id="KW-0472">Membrane</keyword>
<comment type="subcellular location">
    <subcellularLocation>
        <location evidence="1 7">Cell membrane</location>
        <topology evidence="1 7">Multi-pass membrane protein</topology>
    </subcellularLocation>
</comment>
<name>A0ABD5YPK6_9EURY</name>
<feature type="transmembrane region" description="Helical" evidence="7">
    <location>
        <begin position="102"/>
        <end position="126"/>
    </location>
</feature>
<dbReference type="EMBL" id="JBHTAX010000001">
    <property type="protein sequence ID" value="MFC7189934.1"/>
    <property type="molecule type" value="Genomic_DNA"/>
</dbReference>
<feature type="transmembrane region" description="Helical" evidence="7">
    <location>
        <begin position="138"/>
        <end position="160"/>
    </location>
</feature>
<feature type="region of interest" description="Disordered" evidence="8">
    <location>
        <begin position="1"/>
        <end position="24"/>
    </location>
</feature>
<keyword evidence="3" id="KW-1003">Cell membrane</keyword>
<evidence type="ECO:0000256" key="5">
    <source>
        <dbReference type="ARBA" id="ARBA00022989"/>
    </source>
</evidence>
<evidence type="ECO:0000256" key="4">
    <source>
        <dbReference type="ARBA" id="ARBA00022692"/>
    </source>
</evidence>
<dbReference type="PANTHER" id="PTHR43744">
    <property type="entry name" value="ABC TRANSPORTER PERMEASE PROTEIN MG189-RELATED-RELATED"/>
    <property type="match status" value="1"/>
</dbReference>
<evidence type="ECO:0000313" key="11">
    <source>
        <dbReference type="Proteomes" id="UP001596417"/>
    </source>
</evidence>
<dbReference type="PANTHER" id="PTHR43744:SF12">
    <property type="entry name" value="ABC TRANSPORTER PERMEASE PROTEIN MG189-RELATED"/>
    <property type="match status" value="1"/>
</dbReference>
<dbReference type="SUPFAM" id="SSF161098">
    <property type="entry name" value="MetI-like"/>
    <property type="match status" value="1"/>
</dbReference>
<evidence type="ECO:0000256" key="1">
    <source>
        <dbReference type="ARBA" id="ARBA00004651"/>
    </source>
</evidence>
<dbReference type="Pfam" id="PF00528">
    <property type="entry name" value="BPD_transp_1"/>
    <property type="match status" value="1"/>
</dbReference>
<dbReference type="CDD" id="cd06261">
    <property type="entry name" value="TM_PBP2"/>
    <property type="match status" value="1"/>
</dbReference>
<accession>A0ABD5YPK6</accession>
<dbReference type="InterPro" id="IPR035906">
    <property type="entry name" value="MetI-like_sf"/>
</dbReference>
<reference evidence="10 11" key="1">
    <citation type="journal article" date="2019" name="Int. J. Syst. Evol. Microbiol.">
        <title>The Global Catalogue of Microorganisms (GCM) 10K type strain sequencing project: providing services to taxonomists for standard genome sequencing and annotation.</title>
        <authorList>
            <consortium name="The Broad Institute Genomics Platform"/>
            <consortium name="The Broad Institute Genome Sequencing Center for Infectious Disease"/>
            <person name="Wu L."/>
            <person name="Ma J."/>
        </authorList>
    </citation>
    <scope>NUCLEOTIDE SEQUENCE [LARGE SCALE GENOMIC DNA]</scope>
    <source>
        <strain evidence="10 11">RDMS1</strain>
    </source>
</reference>
<evidence type="ECO:0000256" key="7">
    <source>
        <dbReference type="RuleBase" id="RU363032"/>
    </source>
</evidence>
<sequence>MGTDKTETEPEPEPEPDHKLEFDAGRPNIEQERSWYDSLAKGVAHVILIAASAIMTIPFIWAFLTSLKPENKIFTTIKQIIPANPTFANYVNVWLQNPLDRWVLNSLVLAVGVVFFTLVLDTLAGYALAKGDFRGKSIVYTLVIGTLVIPPQVVLVPLYLEMNAVNWSNTYWAIMVLYIANPFGTFMMRQFFLGIPDSLIEAARMDGCSIFQIYTRIMLPLAKPALASLGVFTFIFVWGAFLWPLVILNDSAMYPLQVGIGLLTGRYSSQWGQLLAAVILAALPVISAYLLAQRTFMEGIALTGGKG</sequence>
<feature type="domain" description="ABC transmembrane type-1" evidence="9">
    <location>
        <begin position="103"/>
        <end position="292"/>
    </location>
</feature>
<keyword evidence="11" id="KW-1185">Reference proteome</keyword>
<evidence type="ECO:0000256" key="2">
    <source>
        <dbReference type="ARBA" id="ARBA00022448"/>
    </source>
</evidence>
<comment type="caution">
    <text evidence="10">The sequence shown here is derived from an EMBL/GenBank/DDBJ whole genome shotgun (WGS) entry which is preliminary data.</text>
</comment>
<feature type="transmembrane region" description="Helical" evidence="7">
    <location>
        <begin position="225"/>
        <end position="246"/>
    </location>
</feature>
<dbReference type="InterPro" id="IPR000515">
    <property type="entry name" value="MetI-like"/>
</dbReference>
<dbReference type="PROSITE" id="PS50928">
    <property type="entry name" value="ABC_TM1"/>
    <property type="match status" value="1"/>
</dbReference>
<proteinExistence type="inferred from homology"/>
<evidence type="ECO:0000256" key="8">
    <source>
        <dbReference type="SAM" id="MobiDB-lite"/>
    </source>
</evidence>
<organism evidence="10 11">
    <name type="scientific">Halocatena marina</name>
    <dbReference type="NCBI Taxonomy" id="2934937"/>
    <lineage>
        <taxon>Archaea</taxon>
        <taxon>Methanobacteriati</taxon>
        <taxon>Methanobacteriota</taxon>
        <taxon>Stenosarchaea group</taxon>
        <taxon>Halobacteria</taxon>
        <taxon>Halobacteriales</taxon>
        <taxon>Natronomonadaceae</taxon>
        <taxon>Halocatena</taxon>
    </lineage>
</organism>
<feature type="compositionally biased region" description="Basic and acidic residues" evidence="8">
    <location>
        <begin position="15"/>
        <end position="24"/>
    </location>
</feature>
<evidence type="ECO:0000256" key="6">
    <source>
        <dbReference type="ARBA" id="ARBA00023136"/>
    </source>
</evidence>
<feature type="transmembrane region" description="Helical" evidence="7">
    <location>
        <begin position="43"/>
        <end position="64"/>
    </location>
</feature>
<gene>
    <name evidence="10" type="ORF">ACFQL7_08740</name>
</gene>
<protein>
    <submittedName>
        <fullName evidence="10">Carbohydrate ABC transporter permease</fullName>
    </submittedName>
</protein>
<comment type="similarity">
    <text evidence="7">Belongs to the binding-protein-dependent transport system permease family.</text>
</comment>
<keyword evidence="5 7" id="KW-1133">Transmembrane helix</keyword>